<evidence type="ECO:0000313" key="8">
    <source>
        <dbReference type="EMBL" id="CAL5986186.1"/>
    </source>
</evidence>
<evidence type="ECO:0000256" key="5">
    <source>
        <dbReference type="ARBA" id="ARBA00023274"/>
    </source>
</evidence>
<dbReference type="Proteomes" id="UP001642409">
    <property type="component" value="Unassembled WGS sequence"/>
</dbReference>
<protein>
    <submittedName>
        <fullName evidence="7">U3 small nucleolar ribonucleoprotein MPP10</fullName>
    </submittedName>
    <submittedName>
        <fullName evidence="8">U3_small nucleolar ribonucleoprotein MPP10</fullName>
    </submittedName>
</protein>
<reference evidence="7" key="1">
    <citation type="submission" date="2023-06" db="EMBL/GenBank/DDBJ databases">
        <authorList>
            <person name="Kurt Z."/>
        </authorList>
    </citation>
    <scope>NUCLEOTIDE SEQUENCE</scope>
</reference>
<dbReference type="EMBL" id="CAXDID020000019">
    <property type="protein sequence ID" value="CAL5986186.1"/>
    <property type="molecule type" value="Genomic_DNA"/>
</dbReference>
<keyword evidence="5 7" id="KW-0687">Ribonucleoprotein</keyword>
<dbReference type="InterPro" id="IPR012173">
    <property type="entry name" value="Mpp10"/>
</dbReference>
<dbReference type="GO" id="GO:0005732">
    <property type="term" value="C:sno(s)RNA-containing ribonucleoprotein complex"/>
    <property type="evidence" value="ECO:0007669"/>
    <property type="project" value="InterPro"/>
</dbReference>
<evidence type="ECO:0000256" key="1">
    <source>
        <dbReference type="ARBA" id="ARBA00004604"/>
    </source>
</evidence>
<gene>
    <name evidence="7" type="ORF">HINF_LOCUS21494</name>
    <name evidence="9" type="ORF">HINF_LOCUS77704</name>
    <name evidence="8" type="ORF">HINF_LOCUS9298</name>
</gene>
<reference evidence="8 10" key="2">
    <citation type="submission" date="2024-07" db="EMBL/GenBank/DDBJ databases">
        <authorList>
            <person name="Akdeniz Z."/>
        </authorList>
    </citation>
    <scope>NUCLEOTIDE SEQUENCE [LARGE SCALE GENOMIC DNA]</scope>
</reference>
<evidence type="ECO:0000256" key="3">
    <source>
        <dbReference type="ARBA" id="ARBA00022552"/>
    </source>
</evidence>
<comment type="similarity">
    <text evidence="6">Belongs to the MPP10 family.</text>
</comment>
<dbReference type="EMBL" id="CATOUU010000552">
    <property type="protein sequence ID" value="CAI9933849.1"/>
    <property type="molecule type" value="Genomic_DNA"/>
</dbReference>
<dbReference type="GO" id="GO:0034457">
    <property type="term" value="C:Mpp10 complex"/>
    <property type="evidence" value="ECO:0007669"/>
    <property type="project" value="InterPro"/>
</dbReference>
<proteinExistence type="inferred from homology"/>
<evidence type="ECO:0000313" key="9">
    <source>
        <dbReference type="EMBL" id="CAL6113858.1"/>
    </source>
</evidence>
<evidence type="ECO:0000313" key="10">
    <source>
        <dbReference type="Proteomes" id="UP001642409"/>
    </source>
</evidence>
<dbReference type="GO" id="GO:0032040">
    <property type="term" value="C:small-subunit processome"/>
    <property type="evidence" value="ECO:0007669"/>
    <property type="project" value="TreeGrafter"/>
</dbReference>
<comment type="caution">
    <text evidence="7">The sequence shown here is derived from an EMBL/GenBank/DDBJ whole genome shotgun (WGS) entry which is preliminary data.</text>
</comment>
<keyword evidence="2" id="KW-0690">Ribosome biogenesis</keyword>
<dbReference type="EMBL" id="CAXDID020000778">
    <property type="protein sequence ID" value="CAL6113858.1"/>
    <property type="molecule type" value="Genomic_DNA"/>
</dbReference>
<evidence type="ECO:0000256" key="4">
    <source>
        <dbReference type="ARBA" id="ARBA00023242"/>
    </source>
</evidence>
<dbReference type="PANTHER" id="PTHR17039:SF0">
    <property type="entry name" value="U3 SMALL NUCLEOLAR RIBONUCLEOPROTEIN PROTEIN MPP10"/>
    <property type="match status" value="1"/>
</dbReference>
<dbReference type="PANTHER" id="PTHR17039">
    <property type="entry name" value="U3 SMALL NUCLEOLAR RIBONUCLEOPROTEIN PROTEIN MPP10"/>
    <property type="match status" value="1"/>
</dbReference>
<evidence type="ECO:0000256" key="2">
    <source>
        <dbReference type="ARBA" id="ARBA00022517"/>
    </source>
</evidence>
<dbReference type="Pfam" id="PF04006">
    <property type="entry name" value="Mpp10"/>
    <property type="match status" value="1"/>
</dbReference>
<organism evidence="7">
    <name type="scientific">Hexamita inflata</name>
    <dbReference type="NCBI Taxonomy" id="28002"/>
    <lineage>
        <taxon>Eukaryota</taxon>
        <taxon>Metamonada</taxon>
        <taxon>Diplomonadida</taxon>
        <taxon>Hexamitidae</taxon>
        <taxon>Hexamitinae</taxon>
        <taxon>Hexamita</taxon>
    </lineage>
</organism>
<keyword evidence="4" id="KW-0539">Nucleus</keyword>
<dbReference type="GO" id="GO:0006364">
    <property type="term" value="P:rRNA processing"/>
    <property type="evidence" value="ECO:0007669"/>
    <property type="project" value="UniProtKB-KW"/>
</dbReference>
<name>A0AA86TYU9_9EUKA</name>
<keyword evidence="3" id="KW-0698">rRNA processing</keyword>
<comment type="subcellular location">
    <subcellularLocation>
        <location evidence="1">Nucleus</location>
        <location evidence="1">Nucleolus</location>
    </subcellularLocation>
</comment>
<dbReference type="AlphaFoldDB" id="A0AA86TYU9"/>
<accession>A0AA86TYU9</accession>
<evidence type="ECO:0000313" key="7">
    <source>
        <dbReference type="EMBL" id="CAI9933849.1"/>
    </source>
</evidence>
<keyword evidence="10" id="KW-1185">Reference proteome</keyword>
<evidence type="ECO:0000256" key="6">
    <source>
        <dbReference type="ARBA" id="ARBA00029455"/>
    </source>
</evidence>
<sequence>MFSKIQQYVMQASQGPLQLKDTTLFDINDSETLWAQLLNIVEQVEQQIPEYTQEVIQDEALEEQQEEEFNEDELLQGGEELEEFEEFEDEEEEEQENQDMNLITADEEELKNIEMQLQMEHSESSSQVNNEPELPLTDYQKQKQQLQKLINTYEQDLIQKKSWKMSGEAVATDRAEGELLNELPEFQMKAKPKLEVTEELNQLMETIIKQRVLDKNYDNVVYELKEEEKEIKDVSTDKAKEGLGKQLQETTGLRTEVGPLVIKKRNEIKEQMADLETELRSYFVGGVWGK</sequence>